<dbReference type="Proteomes" id="UP000064243">
    <property type="component" value="Unassembled WGS sequence"/>
</dbReference>
<dbReference type="EMBL" id="LDUG01000020">
    <property type="protein sequence ID" value="KVW96222.1"/>
    <property type="molecule type" value="Genomic_DNA"/>
</dbReference>
<organism evidence="3 4">
    <name type="scientific">Thiobacillus denitrificans</name>
    <dbReference type="NCBI Taxonomy" id="36861"/>
    <lineage>
        <taxon>Bacteria</taxon>
        <taxon>Pseudomonadati</taxon>
        <taxon>Pseudomonadota</taxon>
        <taxon>Betaproteobacteria</taxon>
        <taxon>Nitrosomonadales</taxon>
        <taxon>Thiobacillaceae</taxon>
        <taxon>Thiobacillus</taxon>
    </lineage>
</organism>
<dbReference type="PANTHER" id="PTHR43628:SF1">
    <property type="entry name" value="CHITIN SYNTHASE REGULATORY FACTOR 2-RELATED"/>
    <property type="match status" value="1"/>
</dbReference>
<accession>A0A106BPF9</accession>
<dbReference type="SUPFAM" id="SSF81901">
    <property type="entry name" value="HCP-like"/>
    <property type="match status" value="1"/>
</dbReference>
<dbReference type="InterPro" id="IPR052945">
    <property type="entry name" value="Mitotic_Regulator"/>
</dbReference>
<dbReference type="Gene3D" id="1.25.40.10">
    <property type="entry name" value="Tetratricopeptide repeat domain"/>
    <property type="match status" value="1"/>
</dbReference>
<evidence type="ECO:0000256" key="1">
    <source>
        <dbReference type="SAM" id="MobiDB-lite"/>
    </source>
</evidence>
<feature type="compositionally biased region" description="Low complexity" evidence="1">
    <location>
        <begin position="232"/>
        <end position="250"/>
    </location>
</feature>
<dbReference type="STRING" id="1123392.GCA_000376425_00671"/>
<dbReference type="PATRIC" id="fig|36861.3.peg.1240"/>
<name>A0A106BPF9_THIDE</name>
<dbReference type="OrthoDB" id="8561742at2"/>
<dbReference type="RefSeq" id="WP_059754534.1">
    <property type="nucleotide sequence ID" value="NZ_LDUG01000020.1"/>
</dbReference>
<dbReference type="SMART" id="SM00671">
    <property type="entry name" value="SEL1"/>
    <property type="match status" value="3"/>
</dbReference>
<protein>
    <submittedName>
        <fullName evidence="3">Sel1 repeat-containing protein</fullName>
    </submittedName>
</protein>
<sequence>MSLVCPQCGSDKIRSGTLHGHDGVHHMLLHKPLRCRKCHHRFWVFSPFKPLLLLVTVGALVGVTAWLALDQHASMPAAQAPASVPHARAAQGDVEAQLQLGMRYAEGDGVIQNDKEAAKWLALAAKQGLTEAEYQYGLALLRGRGVVQDYKAAFSWIEKPAHRGYARAQYSLGELYRYGTGTAPDKARAYLWFNLAAAQGVDVAAKARDNLVWQLKPEQIAAMQEEARRMSHAMSSSASPPTQAAPADTP</sequence>
<keyword evidence="2" id="KW-0472">Membrane</keyword>
<proteinExistence type="predicted"/>
<keyword evidence="2" id="KW-1133">Transmembrane helix</keyword>
<evidence type="ECO:0000256" key="2">
    <source>
        <dbReference type="SAM" id="Phobius"/>
    </source>
</evidence>
<reference evidence="3 4" key="1">
    <citation type="journal article" date="2015" name="Appl. Environ. Microbiol.">
        <title>Aerobic and Anaerobic Thiosulfate Oxidation by a Cold-Adapted, Subglacial Chemoautotroph.</title>
        <authorList>
            <person name="Harrold Z.R."/>
            <person name="Skidmore M.L."/>
            <person name="Hamilton T.L."/>
            <person name="Desch L."/>
            <person name="Amada K."/>
            <person name="van Gelder W."/>
            <person name="Glover K."/>
            <person name="Roden E.E."/>
            <person name="Boyd E.S."/>
        </authorList>
    </citation>
    <scope>NUCLEOTIDE SEQUENCE [LARGE SCALE GENOMIC DNA]</scope>
    <source>
        <strain evidence="3 4">RG</strain>
    </source>
</reference>
<evidence type="ECO:0000313" key="3">
    <source>
        <dbReference type="EMBL" id="KVW96222.1"/>
    </source>
</evidence>
<dbReference type="PANTHER" id="PTHR43628">
    <property type="entry name" value="ACTIVATOR OF C KINASE PROTEIN 1-RELATED"/>
    <property type="match status" value="1"/>
</dbReference>
<keyword evidence="4" id="KW-1185">Reference proteome</keyword>
<dbReference type="InterPro" id="IPR006597">
    <property type="entry name" value="Sel1-like"/>
</dbReference>
<evidence type="ECO:0000313" key="4">
    <source>
        <dbReference type="Proteomes" id="UP000064243"/>
    </source>
</evidence>
<dbReference type="InterPro" id="IPR011990">
    <property type="entry name" value="TPR-like_helical_dom_sf"/>
</dbReference>
<feature type="transmembrane region" description="Helical" evidence="2">
    <location>
        <begin position="51"/>
        <end position="69"/>
    </location>
</feature>
<feature type="region of interest" description="Disordered" evidence="1">
    <location>
        <begin position="226"/>
        <end position="250"/>
    </location>
</feature>
<dbReference type="Pfam" id="PF08238">
    <property type="entry name" value="Sel1"/>
    <property type="match status" value="3"/>
</dbReference>
<dbReference type="AlphaFoldDB" id="A0A106BPF9"/>
<keyword evidence="2" id="KW-0812">Transmembrane</keyword>
<comment type="caution">
    <text evidence="3">The sequence shown here is derived from an EMBL/GenBank/DDBJ whole genome shotgun (WGS) entry which is preliminary data.</text>
</comment>
<gene>
    <name evidence="3" type="ORF">ABW22_07970</name>
</gene>